<protein>
    <submittedName>
        <fullName evidence="2">Uncharacterized protein</fullName>
    </submittedName>
</protein>
<proteinExistence type="predicted"/>
<sequence length="96" mass="10990">MFGSGKNREQKKERQQQKKSKESVYNSKHVRLVEKKQELALARKVQESAKKPVKGKGKKGGGSYTYIVNPLTNRRVNIYGVIGKQIINNFVRTLNE</sequence>
<name>A0A6C0EKY6_9ZZZZ</name>
<feature type="region of interest" description="Disordered" evidence="1">
    <location>
        <begin position="45"/>
        <end position="66"/>
    </location>
</feature>
<evidence type="ECO:0000313" key="2">
    <source>
        <dbReference type="EMBL" id="QHT28990.1"/>
    </source>
</evidence>
<organism evidence="2">
    <name type="scientific">viral metagenome</name>
    <dbReference type="NCBI Taxonomy" id="1070528"/>
    <lineage>
        <taxon>unclassified sequences</taxon>
        <taxon>metagenomes</taxon>
        <taxon>organismal metagenomes</taxon>
    </lineage>
</organism>
<reference evidence="2" key="1">
    <citation type="journal article" date="2020" name="Nature">
        <title>Giant virus diversity and host interactions through global metagenomics.</title>
        <authorList>
            <person name="Schulz F."/>
            <person name="Roux S."/>
            <person name="Paez-Espino D."/>
            <person name="Jungbluth S."/>
            <person name="Walsh D.A."/>
            <person name="Denef V.J."/>
            <person name="McMahon K.D."/>
            <person name="Konstantinidis K.T."/>
            <person name="Eloe-Fadrosh E.A."/>
            <person name="Kyrpides N.C."/>
            <person name="Woyke T."/>
        </authorList>
    </citation>
    <scope>NUCLEOTIDE SEQUENCE</scope>
    <source>
        <strain evidence="2">GVMAG-M-3300001351-8</strain>
    </source>
</reference>
<dbReference type="EMBL" id="MN738866">
    <property type="protein sequence ID" value="QHT28990.1"/>
    <property type="molecule type" value="Genomic_DNA"/>
</dbReference>
<accession>A0A6C0EKY6</accession>
<evidence type="ECO:0000256" key="1">
    <source>
        <dbReference type="SAM" id="MobiDB-lite"/>
    </source>
</evidence>
<feature type="compositionally biased region" description="Basic and acidic residues" evidence="1">
    <location>
        <begin position="1"/>
        <end position="22"/>
    </location>
</feature>
<feature type="region of interest" description="Disordered" evidence="1">
    <location>
        <begin position="1"/>
        <end position="28"/>
    </location>
</feature>
<dbReference type="AlphaFoldDB" id="A0A6C0EKY6"/>